<keyword evidence="5 7" id="KW-1133">Transmembrane helix</keyword>
<gene>
    <name evidence="9" type="ORF">BRYFOR_08740</name>
</gene>
<comment type="similarity">
    <text evidence="7">Belongs to the binding-protein-dependent transport system permease family.</text>
</comment>
<sequence length="313" mass="35231">MQRVKKKNGFFQEIKKHGFLYGMTVPGILQIFIFSYIPMLGLVIAFQNFNVKDGIFGSSFCGLNNFRFFFNGSIWPGLSKAAVNTLWLNVIFIIASTFVSVVLAVVFSEITAKKYKKITQTLSLLPYFISWTIVSLFLNNAVISTDNGILTNLLEGMGIQINFYQEAWVWPIIMVVLKVWQASGYGAIVYLATITGIDPGIMEAAEIDGATKWQKIRYMTLPILRPTVILMTLFNIGRIFYGDFGMFYALIGDNSMLYSTVDVIDTYTYRAMRTLNEYGLSTAIGMVQSVLGFIMVVTANKLARKYEPDSAIF</sequence>
<evidence type="ECO:0000256" key="2">
    <source>
        <dbReference type="ARBA" id="ARBA00022448"/>
    </source>
</evidence>
<evidence type="ECO:0000259" key="8">
    <source>
        <dbReference type="PROSITE" id="PS50928"/>
    </source>
</evidence>
<dbReference type="GO" id="GO:0005886">
    <property type="term" value="C:plasma membrane"/>
    <property type="evidence" value="ECO:0007669"/>
    <property type="project" value="UniProtKB-SubCell"/>
</dbReference>
<dbReference type="AlphaFoldDB" id="C6LJA5"/>
<feature type="domain" description="ABC transmembrane type-1" evidence="8">
    <location>
        <begin position="82"/>
        <end position="299"/>
    </location>
</feature>
<evidence type="ECO:0000256" key="5">
    <source>
        <dbReference type="ARBA" id="ARBA00022989"/>
    </source>
</evidence>
<keyword evidence="3" id="KW-1003">Cell membrane</keyword>
<dbReference type="CDD" id="cd06261">
    <property type="entry name" value="TM_PBP2"/>
    <property type="match status" value="1"/>
</dbReference>
<dbReference type="PANTHER" id="PTHR43227">
    <property type="entry name" value="BLL4140 PROTEIN"/>
    <property type="match status" value="1"/>
</dbReference>
<dbReference type="GO" id="GO:0055085">
    <property type="term" value="P:transmembrane transport"/>
    <property type="evidence" value="ECO:0007669"/>
    <property type="project" value="InterPro"/>
</dbReference>
<evidence type="ECO:0000256" key="3">
    <source>
        <dbReference type="ARBA" id="ARBA00022475"/>
    </source>
</evidence>
<feature type="transmembrane region" description="Helical" evidence="7">
    <location>
        <begin position="20"/>
        <end position="46"/>
    </location>
</feature>
<evidence type="ECO:0000256" key="4">
    <source>
        <dbReference type="ARBA" id="ARBA00022692"/>
    </source>
</evidence>
<comment type="caution">
    <text evidence="9">The sequence shown here is derived from an EMBL/GenBank/DDBJ whole genome shotgun (WGS) entry which is preliminary data.</text>
</comment>
<keyword evidence="4 7" id="KW-0812">Transmembrane</keyword>
<dbReference type="Gene3D" id="1.10.3720.10">
    <property type="entry name" value="MetI-like"/>
    <property type="match status" value="1"/>
</dbReference>
<keyword evidence="6 7" id="KW-0472">Membrane</keyword>
<organism evidence="9 10">
    <name type="scientific">Marvinbryantia formatexigens DSM 14469</name>
    <dbReference type="NCBI Taxonomy" id="478749"/>
    <lineage>
        <taxon>Bacteria</taxon>
        <taxon>Bacillati</taxon>
        <taxon>Bacillota</taxon>
        <taxon>Clostridia</taxon>
        <taxon>Lachnospirales</taxon>
        <taxon>Lachnospiraceae</taxon>
        <taxon>Marvinbryantia</taxon>
    </lineage>
</organism>
<feature type="transmembrane region" description="Helical" evidence="7">
    <location>
        <begin position="278"/>
        <end position="297"/>
    </location>
</feature>
<feature type="transmembrane region" description="Helical" evidence="7">
    <location>
        <begin position="168"/>
        <end position="192"/>
    </location>
</feature>
<keyword evidence="10" id="KW-1185">Reference proteome</keyword>
<dbReference type="OrthoDB" id="9785836at2"/>
<protein>
    <submittedName>
        <fullName evidence="9">ABC transporter, permease protein</fullName>
    </submittedName>
</protein>
<feature type="transmembrane region" description="Helical" evidence="7">
    <location>
        <begin position="223"/>
        <end position="241"/>
    </location>
</feature>
<dbReference type="PANTHER" id="PTHR43227:SF11">
    <property type="entry name" value="BLL4140 PROTEIN"/>
    <property type="match status" value="1"/>
</dbReference>
<feature type="transmembrane region" description="Helical" evidence="7">
    <location>
        <begin position="124"/>
        <end position="143"/>
    </location>
</feature>
<dbReference type="InterPro" id="IPR035906">
    <property type="entry name" value="MetI-like_sf"/>
</dbReference>
<dbReference type="RefSeq" id="WP_006863504.1">
    <property type="nucleotide sequence ID" value="NZ_ACCL02000020.1"/>
</dbReference>
<evidence type="ECO:0000256" key="7">
    <source>
        <dbReference type="RuleBase" id="RU363032"/>
    </source>
</evidence>
<dbReference type="InterPro" id="IPR050809">
    <property type="entry name" value="UgpAE/MalFG_permease"/>
</dbReference>
<evidence type="ECO:0000256" key="6">
    <source>
        <dbReference type="ARBA" id="ARBA00023136"/>
    </source>
</evidence>
<dbReference type="Proteomes" id="UP000005561">
    <property type="component" value="Unassembled WGS sequence"/>
</dbReference>
<dbReference type="InterPro" id="IPR000515">
    <property type="entry name" value="MetI-like"/>
</dbReference>
<evidence type="ECO:0000313" key="10">
    <source>
        <dbReference type="Proteomes" id="UP000005561"/>
    </source>
</evidence>
<evidence type="ECO:0000256" key="1">
    <source>
        <dbReference type="ARBA" id="ARBA00004651"/>
    </source>
</evidence>
<proteinExistence type="inferred from homology"/>
<feature type="transmembrane region" description="Helical" evidence="7">
    <location>
        <begin position="86"/>
        <end position="112"/>
    </location>
</feature>
<dbReference type="Pfam" id="PF00528">
    <property type="entry name" value="BPD_transp_1"/>
    <property type="match status" value="1"/>
</dbReference>
<reference evidence="9" key="1">
    <citation type="submission" date="2009-07" db="EMBL/GenBank/DDBJ databases">
        <authorList>
            <person name="Weinstock G."/>
            <person name="Sodergren E."/>
            <person name="Clifton S."/>
            <person name="Fulton L."/>
            <person name="Fulton B."/>
            <person name="Courtney L."/>
            <person name="Fronick C."/>
            <person name="Harrison M."/>
            <person name="Strong C."/>
            <person name="Farmer C."/>
            <person name="Delahaunty K."/>
            <person name="Markovic C."/>
            <person name="Hall O."/>
            <person name="Minx P."/>
            <person name="Tomlinson C."/>
            <person name="Mitreva M."/>
            <person name="Nelson J."/>
            <person name="Hou S."/>
            <person name="Wollam A."/>
            <person name="Pepin K.H."/>
            <person name="Johnson M."/>
            <person name="Bhonagiri V."/>
            <person name="Nash W.E."/>
            <person name="Warren W."/>
            <person name="Chinwalla A."/>
            <person name="Mardis E.R."/>
            <person name="Wilson R.K."/>
        </authorList>
    </citation>
    <scope>NUCLEOTIDE SEQUENCE [LARGE SCALE GENOMIC DNA]</scope>
    <source>
        <strain evidence="9">DSM 14469</strain>
    </source>
</reference>
<comment type="subcellular location">
    <subcellularLocation>
        <location evidence="1 7">Cell membrane</location>
        <topology evidence="1 7">Multi-pass membrane protein</topology>
    </subcellularLocation>
</comment>
<keyword evidence="2 7" id="KW-0813">Transport</keyword>
<dbReference type="SUPFAM" id="SSF161098">
    <property type="entry name" value="MetI-like"/>
    <property type="match status" value="1"/>
</dbReference>
<evidence type="ECO:0000313" key="9">
    <source>
        <dbReference type="EMBL" id="EET59219.1"/>
    </source>
</evidence>
<dbReference type="EMBL" id="ACCL02000020">
    <property type="protein sequence ID" value="EET59219.1"/>
    <property type="molecule type" value="Genomic_DNA"/>
</dbReference>
<name>C6LJA5_9FIRM</name>
<dbReference type="PROSITE" id="PS50928">
    <property type="entry name" value="ABC_TM1"/>
    <property type="match status" value="1"/>
</dbReference>
<dbReference type="eggNOG" id="COG4209">
    <property type="taxonomic scope" value="Bacteria"/>
</dbReference>
<dbReference type="STRING" id="168384.SAMN05660368_03215"/>
<accession>C6LJA5</accession>